<organism evidence="2 3">
    <name type="scientific">Phyllosticta citribraziliensis</name>
    <dbReference type="NCBI Taxonomy" id="989973"/>
    <lineage>
        <taxon>Eukaryota</taxon>
        <taxon>Fungi</taxon>
        <taxon>Dikarya</taxon>
        <taxon>Ascomycota</taxon>
        <taxon>Pezizomycotina</taxon>
        <taxon>Dothideomycetes</taxon>
        <taxon>Dothideomycetes incertae sedis</taxon>
        <taxon>Botryosphaeriales</taxon>
        <taxon>Phyllostictaceae</taxon>
        <taxon>Phyllosticta</taxon>
    </lineage>
</organism>
<dbReference type="Proteomes" id="UP001360953">
    <property type="component" value="Unassembled WGS sequence"/>
</dbReference>
<feature type="region of interest" description="Disordered" evidence="1">
    <location>
        <begin position="210"/>
        <end position="241"/>
    </location>
</feature>
<evidence type="ECO:0000313" key="3">
    <source>
        <dbReference type="Proteomes" id="UP001360953"/>
    </source>
</evidence>
<gene>
    <name evidence="2" type="ORF">J3D65DRAFT_195664</name>
</gene>
<feature type="compositionally biased region" description="Low complexity" evidence="1">
    <location>
        <begin position="57"/>
        <end position="70"/>
    </location>
</feature>
<accession>A0ABR1M342</accession>
<feature type="compositionally biased region" description="Basic residues" evidence="1">
    <location>
        <begin position="1"/>
        <end position="14"/>
    </location>
</feature>
<dbReference type="RefSeq" id="XP_066658297.1">
    <property type="nucleotide sequence ID" value="XM_066794379.1"/>
</dbReference>
<reference evidence="2 3" key="1">
    <citation type="submission" date="2024-04" db="EMBL/GenBank/DDBJ databases">
        <title>Phyllosticta paracitricarpa is synonymous to the EU quarantine fungus P. citricarpa based on phylogenomic analyses.</title>
        <authorList>
            <consortium name="Lawrence Berkeley National Laboratory"/>
            <person name="Van ingen-buijs V.A."/>
            <person name="Van westerhoven A.C."/>
            <person name="Haridas S."/>
            <person name="Skiadas P."/>
            <person name="Martin F."/>
            <person name="Groenewald J.Z."/>
            <person name="Crous P.W."/>
            <person name="Seidl M.F."/>
        </authorList>
    </citation>
    <scope>NUCLEOTIDE SEQUENCE [LARGE SCALE GENOMIC DNA]</scope>
    <source>
        <strain evidence="2 3">CPC 17464</strain>
    </source>
</reference>
<feature type="compositionally biased region" description="Basic residues" evidence="1">
    <location>
        <begin position="34"/>
        <end position="46"/>
    </location>
</feature>
<dbReference type="GeneID" id="92027285"/>
<evidence type="ECO:0000256" key="1">
    <source>
        <dbReference type="SAM" id="MobiDB-lite"/>
    </source>
</evidence>
<feature type="compositionally biased region" description="Low complexity" evidence="1">
    <location>
        <begin position="146"/>
        <end position="155"/>
    </location>
</feature>
<sequence length="341" mass="37503">MSTPLPRRRPRPPRVRPLLVSPALAPRSSTPAGPRRRPRLRLRPRRGTTVTCPPMMPSASAPPTLASRAPWPAPRPCAPAQRATQGPRAAAGAPKPPYGSGRGARGAAARSTTSWSGGGARGRGASLHPGQGRRRTAWPSPRAPRPSRAAPGGAAAGLSFFGIRRVMVLLGARRPSRRPACSNGFAARLSRIRIASRRWRRGQTTRVRITSTGRTDDERRRVAENRRAHETHHAKREERGYERRNATTYRETRNTMLTTPCPKRGNAKGNRKGEFSHIWSFHAHSARNLIQLSNINHPFFSLSNYQDSMIFPPCQVPRIAHTLTASQAGTFSASSREERAI</sequence>
<feature type="compositionally biased region" description="Basic and acidic residues" evidence="1">
    <location>
        <begin position="214"/>
        <end position="228"/>
    </location>
</feature>
<feature type="region of interest" description="Disordered" evidence="1">
    <location>
        <begin position="1"/>
        <end position="155"/>
    </location>
</feature>
<proteinExistence type="predicted"/>
<keyword evidence="3" id="KW-1185">Reference proteome</keyword>
<dbReference type="EMBL" id="JBBPEH010000002">
    <property type="protein sequence ID" value="KAK7542004.1"/>
    <property type="molecule type" value="Genomic_DNA"/>
</dbReference>
<comment type="caution">
    <text evidence="2">The sequence shown here is derived from an EMBL/GenBank/DDBJ whole genome shotgun (WGS) entry which is preliminary data.</text>
</comment>
<evidence type="ECO:0000313" key="2">
    <source>
        <dbReference type="EMBL" id="KAK7542004.1"/>
    </source>
</evidence>
<feature type="compositionally biased region" description="Low complexity" evidence="1">
    <location>
        <begin position="105"/>
        <end position="115"/>
    </location>
</feature>
<feature type="compositionally biased region" description="Low complexity" evidence="1">
    <location>
        <begin position="78"/>
        <end position="93"/>
    </location>
</feature>
<protein>
    <submittedName>
        <fullName evidence="2">Uncharacterized protein</fullName>
    </submittedName>
</protein>
<name>A0ABR1M342_9PEZI</name>